<sequence length="258" mass="29054">MYDLKFSGWNRYQNSERDRNSNPVLIPFQKPNERFVRSTKDPVAFTPIPHNNRSASVAANLWSPTSVPLTIYKCASLDNRYPILQFRIINKQQEYTPPSIIQRAFQDIIDEHPDFQLIYTNAAKGEAGVASATITPTRTICCKLNPQNSTLTSIKQGIHDPICSTTCSTTFKFGSKVRTEHKKVQSSEGETGREPRTFTSRIGCTTINYGSQVMYNRAGTDSLGRPPPSVCGESSGNDWRNDREEMEEVAHHTVMKTD</sequence>
<feature type="region of interest" description="Disordered" evidence="1">
    <location>
        <begin position="220"/>
        <end position="242"/>
    </location>
</feature>
<dbReference type="EMBL" id="JARQZJ010000037">
    <property type="protein sequence ID" value="KAK9876512.1"/>
    <property type="molecule type" value="Genomic_DNA"/>
</dbReference>
<gene>
    <name evidence="2" type="ORF">WA026_013886</name>
</gene>
<protein>
    <submittedName>
        <fullName evidence="2">Uncharacterized protein</fullName>
    </submittedName>
</protein>
<evidence type="ECO:0000313" key="2">
    <source>
        <dbReference type="EMBL" id="KAK9876512.1"/>
    </source>
</evidence>
<reference evidence="2 3" key="1">
    <citation type="submission" date="2023-03" db="EMBL/GenBank/DDBJ databases">
        <title>Genome insight into feeding habits of ladybird beetles.</title>
        <authorList>
            <person name="Li H.-S."/>
            <person name="Huang Y.-H."/>
            <person name="Pang H."/>
        </authorList>
    </citation>
    <scope>NUCLEOTIDE SEQUENCE [LARGE SCALE GENOMIC DNA]</scope>
    <source>
        <strain evidence="2">SYSU_2023b</strain>
        <tissue evidence="2">Whole body</tissue>
    </source>
</reference>
<dbReference type="Proteomes" id="UP001431783">
    <property type="component" value="Unassembled WGS sequence"/>
</dbReference>
<accession>A0AAW1U8B7</accession>
<name>A0AAW1U8B7_9CUCU</name>
<organism evidence="2 3">
    <name type="scientific">Henosepilachna vigintioctopunctata</name>
    <dbReference type="NCBI Taxonomy" id="420089"/>
    <lineage>
        <taxon>Eukaryota</taxon>
        <taxon>Metazoa</taxon>
        <taxon>Ecdysozoa</taxon>
        <taxon>Arthropoda</taxon>
        <taxon>Hexapoda</taxon>
        <taxon>Insecta</taxon>
        <taxon>Pterygota</taxon>
        <taxon>Neoptera</taxon>
        <taxon>Endopterygota</taxon>
        <taxon>Coleoptera</taxon>
        <taxon>Polyphaga</taxon>
        <taxon>Cucujiformia</taxon>
        <taxon>Coccinelloidea</taxon>
        <taxon>Coccinellidae</taxon>
        <taxon>Epilachninae</taxon>
        <taxon>Epilachnini</taxon>
        <taxon>Henosepilachna</taxon>
    </lineage>
</organism>
<proteinExistence type="predicted"/>
<comment type="caution">
    <text evidence="2">The sequence shown here is derived from an EMBL/GenBank/DDBJ whole genome shotgun (WGS) entry which is preliminary data.</text>
</comment>
<dbReference type="AlphaFoldDB" id="A0AAW1U8B7"/>
<evidence type="ECO:0000256" key="1">
    <source>
        <dbReference type="SAM" id="MobiDB-lite"/>
    </source>
</evidence>
<keyword evidence="3" id="KW-1185">Reference proteome</keyword>
<evidence type="ECO:0000313" key="3">
    <source>
        <dbReference type="Proteomes" id="UP001431783"/>
    </source>
</evidence>